<keyword evidence="11" id="KW-0234">DNA repair</keyword>
<dbReference type="GO" id="GO:0004844">
    <property type="term" value="F:uracil DNA N-glycosylase activity"/>
    <property type="evidence" value="ECO:0007669"/>
    <property type="project" value="UniProtKB-EC"/>
</dbReference>
<dbReference type="PANTHER" id="PTHR33693">
    <property type="entry name" value="TYPE-5 URACIL-DNA GLYCOSYLASE"/>
    <property type="match status" value="1"/>
</dbReference>
<evidence type="ECO:0000256" key="8">
    <source>
        <dbReference type="ARBA" id="ARBA00022801"/>
    </source>
</evidence>
<dbReference type="AlphaFoldDB" id="A0A2N7PJ79"/>
<organism evidence="13 14">
    <name type="scientific">Caldimicrobium thiodismutans</name>
    <dbReference type="NCBI Taxonomy" id="1653476"/>
    <lineage>
        <taxon>Bacteria</taxon>
        <taxon>Pseudomonadati</taxon>
        <taxon>Thermodesulfobacteriota</taxon>
        <taxon>Thermodesulfobacteria</taxon>
        <taxon>Thermodesulfobacteriales</taxon>
        <taxon>Thermodesulfobacteriaceae</taxon>
        <taxon>Caldimicrobium</taxon>
    </lineage>
</organism>
<dbReference type="SMART" id="SM00987">
    <property type="entry name" value="UreE_C"/>
    <property type="match status" value="1"/>
</dbReference>
<proteinExistence type="inferred from homology"/>
<evidence type="ECO:0000313" key="13">
    <source>
        <dbReference type="EMBL" id="PMP62677.1"/>
    </source>
</evidence>
<gene>
    <name evidence="13" type="ORF">C0197_04030</name>
</gene>
<keyword evidence="8" id="KW-0378">Hydrolase</keyword>
<accession>A0A2N7PJ79</accession>
<feature type="domain" description="Uracil-DNA glycosylase-like" evidence="12">
    <location>
        <begin position="73"/>
        <end position="220"/>
    </location>
</feature>
<evidence type="ECO:0000256" key="1">
    <source>
        <dbReference type="ARBA" id="ARBA00001400"/>
    </source>
</evidence>
<dbReference type="InterPro" id="IPR051536">
    <property type="entry name" value="UDG_Type-4/5"/>
</dbReference>
<reference evidence="13 14" key="1">
    <citation type="submission" date="2018-01" db="EMBL/GenBank/DDBJ databases">
        <title>Metagenomic assembled genomes from two thermal pools in the Uzon Caldera, Kamchatka, Russia.</title>
        <authorList>
            <person name="Wilkins L."/>
            <person name="Ettinger C."/>
        </authorList>
    </citation>
    <scope>NUCLEOTIDE SEQUENCE [LARGE SCALE GENOMIC DNA]</scope>
    <source>
        <strain evidence="13">ZAV-15</strain>
    </source>
</reference>
<dbReference type="GO" id="GO:0006281">
    <property type="term" value="P:DNA repair"/>
    <property type="evidence" value="ECO:0007669"/>
    <property type="project" value="UniProtKB-KW"/>
</dbReference>
<dbReference type="InterPro" id="IPR005273">
    <property type="entry name" value="Ura-DNA_glyco_family4"/>
</dbReference>
<name>A0A2N7PJ79_9BACT</name>
<comment type="caution">
    <text evidence="13">The sequence shown here is derived from an EMBL/GenBank/DDBJ whole genome shotgun (WGS) entry which is preliminary data.</text>
</comment>
<keyword evidence="9" id="KW-0408">Iron</keyword>
<keyword evidence="7" id="KW-0227">DNA damage</keyword>
<evidence type="ECO:0000259" key="12">
    <source>
        <dbReference type="SMART" id="SM00986"/>
    </source>
</evidence>
<keyword evidence="6" id="KW-0479">Metal-binding</keyword>
<evidence type="ECO:0000256" key="2">
    <source>
        <dbReference type="ARBA" id="ARBA00006521"/>
    </source>
</evidence>
<protein>
    <recommendedName>
        <fullName evidence="4">Type-4 uracil-DNA glycosylase</fullName>
        <ecNumber evidence="3">3.2.2.27</ecNumber>
    </recommendedName>
</protein>
<dbReference type="Proteomes" id="UP000235731">
    <property type="component" value="Unassembled WGS sequence"/>
</dbReference>
<evidence type="ECO:0000256" key="6">
    <source>
        <dbReference type="ARBA" id="ARBA00022723"/>
    </source>
</evidence>
<evidence type="ECO:0000256" key="10">
    <source>
        <dbReference type="ARBA" id="ARBA00023014"/>
    </source>
</evidence>
<dbReference type="GO" id="GO:0046872">
    <property type="term" value="F:metal ion binding"/>
    <property type="evidence" value="ECO:0007669"/>
    <property type="project" value="UniProtKB-KW"/>
</dbReference>
<dbReference type="EMBL" id="PNIE01000056">
    <property type="protein sequence ID" value="PMP62677.1"/>
    <property type="molecule type" value="Genomic_DNA"/>
</dbReference>
<evidence type="ECO:0000256" key="7">
    <source>
        <dbReference type="ARBA" id="ARBA00022763"/>
    </source>
</evidence>
<dbReference type="NCBIfam" id="TIGR00758">
    <property type="entry name" value="UDG_fam4"/>
    <property type="match status" value="1"/>
</dbReference>
<dbReference type="Pfam" id="PF03167">
    <property type="entry name" value="UDG"/>
    <property type="match status" value="1"/>
</dbReference>
<evidence type="ECO:0000256" key="3">
    <source>
        <dbReference type="ARBA" id="ARBA00012030"/>
    </source>
</evidence>
<dbReference type="InterPro" id="IPR005122">
    <property type="entry name" value="Uracil-DNA_glycosylase-like"/>
</dbReference>
<dbReference type="GO" id="GO:0051539">
    <property type="term" value="F:4 iron, 4 sulfur cluster binding"/>
    <property type="evidence" value="ECO:0007669"/>
    <property type="project" value="UniProtKB-KW"/>
</dbReference>
<evidence type="ECO:0000313" key="14">
    <source>
        <dbReference type="Proteomes" id="UP000235731"/>
    </source>
</evidence>
<keyword evidence="10" id="KW-0411">Iron-sulfur</keyword>
<dbReference type="PANTHER" id="PTHR33693:SF1">
    <property type="entry name" value="TYPE-4 URACIL-DNA GLYCOSYLASE"/>
    <property type="match status" value="1"/>
</dbReference>
<dbReference type="EC" id="3.2.2.27" evidence="3"/>
<comment type="similarity">
    <text evidence="2">Belongs to the uracil-DNA glycosylase (UDG) superfamily. Type 4 (UDGa) family.</text>
</comment>
<evidence type="ECO:0000256" key="4">
    <source>
        <dbReference type="ARBA" id="ARBA00019403"/>
    </source>
</evidence>
<dbReference type="CDD" id="cd10030">
    <property type="entry name" value="UDG-F4_TTUDGA_SPO1dp_like"/>
    <property type="match status" value="1"/>
</dbReference>
<sequence>MEEEKRGLNLFEVLRDYFLYYAALGFSEIPFSKEFSFLLDQKEKFSKDTMEALFEKISKCEDCKLSRVRKHPVLDKNYENKRLMLIGDFPDRDDDYFGWPFSGPIKDVLQRMLFSIGLRKEDFYITLAVKCKPPAGRLPEEDEIEACKKYLLKEIRLLKPKLILALGFIPPKIFMKKAETFSSVRGNPFSYKDSLIIFTYHPSYMLKNPAVKRLIWEDLKTFKRLYEENFNS</sequence>
<comment type="catalytic activity">
    <reaction evidence="1">
        <text>Hydrolyzes single-stranded DNA or mismatched double-stranded DNA and polynucleotides, releasing free uracil.</text>
        <dbReference type="EC" id="3.2.2.27"/>
    </reaction>
</comment>
<dbReference type="Gene3D" id="3.40.470.10">
    <property type="entry name" value="Uracil-DNA glycosylase-like domain"/>
    <property type="match status" value="1"/>
</dbReference>
<evidence type="ECO:0000256" key="5">
    <source>
        <dbReference type="ARBA" id="ARBA00022485"/>
    </source>
</evidence>
<dbReference type="SMART" id="SM00986">
    <property type="entry name" value="UDG"/>
    <property type="match status" value="1"/>
</dbReference>
<dbReference type="SUPFAM" id="SSF52141">
    <property type="entry name" value="Uracil-DNA glycosylase-like"/>
    <property type="match status" value="1"/>
</dbReference>
<keyword evidence="5" id="KW-0004">4Fe-4S</keyword>
<evidence type="ECO:0000256" key="11">
    <source>
        <dbReference type="ARBA" id="ARBA00023204"/>
    </source>
</evidence>
<evidence type="ECO:0000256" key="9">
    <source>
        <dbReference type="ARBA" id="ARBA00023004"/>
    </source>
</evidence>
<dbReference type="InterPro" id="IPR036895">
    <property type="entry name" value="Uracil-DNA_glycosylase-like_sf"/>
</dbReference>